<gene>
    <name evidence="2" type="ORF">TR118913</name>
</gene>
<organism evidence="2">
    <name type="scientific">Schistocephalus solidus</name>
    <name type="common">Tapeworm</name>
    <dbReference type="NCBI Taxonomy" id="70667"/>
    <lineage>
        <taxon>Eukaryota</taxon>
        <taxon>Metazoa</taxon>
        <taxon>Spiralia</taxon>
        <taxon>Lophotrochozoa</taxon>
        <taxon>Platyhelminthes</taxon>
        <taxon>Cestoda</taxon>
        <taxon>Eucestoda</taxon>
        <taxon>Diphyllobothriidea</taxon>
        <taxon>Diphyllobothriidae</taxon>
        <taxon>Schistocephalus</taxon>
    </lineage>
</organism>
<reference evidence="2" key="1">
    <citation type="submission" date="2016-01" db="EMBL/GenBank/DDBJ databases">
        <title>Reference transcriptome for the parasite Schistocephalus solidus: insights into the molecular evolution of parasitism.</title>
        <authorList>
            <person name="Hebert F.O."/>
            <person name="Grambauer S."/>
            <person name="Barber I."/>
            <person name="Landry C.R."/>
            <person name="Aubin-Horth N."/>
        </authorList>
    </citation>
    <scope>NUCLEOTIDE SEQUENCE</scope>
</reference>
<name>A0A0X3P2G5_SCHSO</name>
<proteinExistence type="predicted"/>
<evidence type="ECO:0000313" key="2">
    <source>
        <dbReference type="EMBL" id="JAP46065.1"/>
    </source>
</evidence>
<dbReference type="AlphaFoldDB" id="A0A0X3P2G5"/>
<evidence type="ECO:0000256" key="1">
    <source>
        <dbReference type="SAM" id="MobiDB-lite"/>
    </source>
</evidence>
<feature type="compositionally biased region" description="Polar residues" evidence="1">
    <location>
        <begin position="1"/>
        <end position="16"/>
    </location>
</feature>
<accession>A0A0X3P2G5</accession>
<protein>
    <submittedName>
        <fullName evidence="2">Uncharacterized protein</fullName>
    </submittedName>
</protein>
<dbReference type="EMBL" id="GEEE01017160">
    <property type="protein sequence ID" value="JAP46065.1"/>
    <property type="molecule type" value="Transcribed_RNA"/>
</dbReference>
<feature type="region of interest" description="Disordered" evidence="1">
    <location>
        <begin position="1"/>
        <end position="33"/>
    </location>
</feature>
<sequence length="154" mass="17080">MAQSPISSALTGASQSRRADWGGPQSVHTNGVLQQRPLVKKRVNRRLGLKQELRGPYSDAILSWTNQCGALIVRACEKITSHNRITVLCARARVVRNQLEPRSVQTWNFQTVDSHKAICPQSRQDYFGGNSNLSCRISVSLHTVNSVKSIEADL</sequence>